<dbReference type="Proteomes" id="UP000199182">
    <property type="component" value="Unassembled WGS sequence"/>
</dbReference>
<name>A0A1G9ZGG9_9FIRM</name>
<proteinExistence type="predicted"/>
<dbReference type="Pfam" id="PF06289">
    <property type="entry name" value="FlbD"/>
    <property type="match status" value="1"/>
</dbReference>
<dbReference type="PANTHER" id="PTHR39185:SF1">
    <property type="entry name" value="SWARMING MOTILITY PROTEIN SWRD"/>
    <property type="match status" value="1"/>
</dbReference>
<dbReference type="STRING" id="258515.SAMN05192585_11348"/>
<organism evidence="1 2">
    <name type="scientific">Acetanaerobacterium elongatum</name>
    <dbReference type="NCBI Taxonomy" id="258515"/>
    <lineage>
        <taxon>Bacteria</taxon>
        <taxon>Bacillati</taxon>
        <taxon>Bacillota</taxon>
        <taxon>Clostridia</taxon>
        <taxon>Eubacteriales</taxon>
        <taxon>Oscillospiraceae</taxon>
        <taxon>Acetanaerobacterium</taxon>
    </lineage>
</organism>
<dbReference type="RefSeq" id="WP_092639668.1">
    <property type="nucleotide sequence ID" value="NZ_FNID01000013.1"/>
</dbReference>
<dbReference type="EMBL" id="FNID01000013">
    <property type="protein sequence ID" value="SDN20101.1"/>
    <property type="molecule type" value="Genomic_DNA"/>
</dbReference>
<dbReference type="InterPro" id="IPR009384">
    <property type="entry name" value="SwrD-like"/>
</dbReference>
<keyword evidence="1" id="KW-0966">Cell projection</keyword>
<gene>
    <name evidence="1" type="ORF">SAMN05192585_11348</name>
</gene>
<sequence length="66" mass="7534">MIKVTRLAKKEDKEFILNCDLIESIEEAPDTTIKLLNGKILIVSESANEILERIIAYKRKIYGKLG</sequence>
<evidence type="ECO:0000313" key="1">
    <source>
        <dbReference type="EMBL" id="SDN20101.1"/>
    </source>
</evidence>
<protein>
    <submittedName>
        <fullName evidence="1">Flagellar protein FlbD</fullName>
    </submittedName>
</protein>
<accession>A0A1G9ZGG9</accession>
<reference evidence="1 2" key="1">
    <citation type="submission" date="2016-10" db="EMBL/GenBank/DDBJ databases">
        <authorList>
            <person name="de Groot N.N."/>
        </authorList>
    </citation>
    <scope>NUCLEOTIDE SEQUENCE [LARGE SCALE GENOMIC DNA]</scope>
    <source>
        <strain evidence="1 2">CGMCC 1.5012</strain>
    </source>
</reference>
<dbReference type="OrthoDB" id="9799862at2"/>
<dbReference type="AlphaFoldDB" id="A0A1G9ZGG9"/>
<keyword evidence="1" id="KW-0282">Flagellum</keyword>
<keyword evidence="1" id="KW-0969">Cilium</keyword>
<dbReference type="PANTHER" id="PTHR39185">
    <property type="entry name" value="SWARMING MOTILITY PROTEIN SWRD"/>
    <property type="match status" value="1"/>
</dbReference>
<evidence type="ECO:0000313" key="2">
    <source>
        <dbReference type="Proteomes" id="UP000199182"/>
    </source>
</evidence>
<keyword evidence="2" id="KW-1185">Reference proteome</keyword>